<dbReference type="KEGG" id="aja:AJAP_03320"/>
<dbReference type="EMBL" id="CP008953">
    <property type="protein sequence ID" value="AIG73590.1"/>
    <property type="molecule type" value="Genomic_DNA"/>
</dbReference>
<name>A0A075UTS2_9PSEU</name>
<dbReference type="CDD" id="cd00085">
    <property type="entry name" value="HNHc"/>
    <property type="match status" value="1"/>
</dbReference>
<dbReference type="Pfam" id="PF02720">
    <property type="entry name" value="DUF222"/>
    <property type="match status" value="1"/>
</dbReference>
<proteinExistence type="inferred from homology"/>
<feature type="region of interest" description="Disordered" evidence="2">
    <location>
        <begin position="400"/>
        <end position="433"/>
    </location>
</feature>
<dbReference type="GO" id="GO:0004519">
    <property type="term" value="F:endonuclease activity"/>
    <property type="evidence" value="ECO:0007669"/>
    <property type="project" value="InterPro"/>
</dbReference>
<gene>
    <name evidence="4" type="ORF">AJAP_03320</name>
</gene>
<dbReference type="AlphaFoldDB" id="A0A075UTS2"/>
<dbReference type="GO" id="GO:0003676">
    <property type="term" value="F:nucleic acid binding"/>
    <property type="evidence" value="ECO:0007669"/>
    <property type="project" value="InterPro"/>
</dbReference>
<evidence type="ECO:0000256" key="2">
    <source>
        <dbReference type="SAM" id="MobiDB-lite"/>
    </source>
</evidence>
<dbReference type="InterPro" id="IPR003870">
    <property type="entry name" value="DUF222"/>
</dbReference>
<feature type="compositionally biased region" description="Pro residues" evidence="2">
    <location>
        <begin position="416"/>
        <end position="433"/>
    </location>
</feature>
<accession>A0A075UTS2</accession>
<dbReference type="HOGENOM" id="CLU_021786_4_2_11"/>
<evidence type="ECO:0000256" key="1">
    <source>
        <dbReference type="ARBA" id="ARBA00023450"/>
    </source>
</evidence>
<reference evidence="4 5" key="1">
    <citation type="journal article" date="2014" name="J. Biotechnol.">
        <title>Complete genome sequence of the actinobacterium Amycolatopsis japonica MG417-CF17(T) (=DSM 44213T) producing (S,S)-N,N'-ethylenediaminedisuccinic acid.</title>
        <authorList>
            <person name="Stegmann E."/>
            <person name="Albersmeier A."/>
            <person name="Spohn M."/>
            <person name="Gert H."/>
            <person name="Weber T."/>
            <person name="Wohlleben W."/>
            <person name="Kalinowski J."/>
            <person name="Ruckert C."/>
        </authorList>
    </citation>
    <scope>NUCLEOTIDE SEQUENCE [LARGE SCALE GENOMIC DNA]</scope>
    <source>
        <strain evidence="5">MG417-CF17 (DSM 44213)</strain>
    </source>
</reference>
<dbReference type="Pfam" id="PF01844">
    <property type="entry name" value="HNH"/>
    <property type="match status" value="1"/>
</dbReference>
<keyword evidence="5" id="KW-1185">Reference proteome</keyword>
<comment type="similarity">
    <text evidence="1">Belongs to the Rv1128c/1148c/1588c/1702c/1945/3466 family.</text>
</comment>
<dbReference type="GO" id="GO:0008270">
    <property type="term" value="F:zinc ion binding"/>
    <property type="evidence" value="ECO:0007669"/>
    <property type="project" value="InterPro"/>
</dbReference>
<dbReference type="InterPro" id="IPR002711">
    <property type="entry name" value="HNH"/>
</dbReference>
<protein>
    <recommendedName>
        <fullName evidence="3">HNH nuclease domain-containing protein</fullName>
    </recommendedName>
</protein>
<feature type="compositionally biased region" description="Low complexity" evidence="2">
    <location>
        <begin position="400"/>
        <end position="409"/>
    </location>
</feature>
<dbReference type="STRING" id="208439.AJAP_03320"/>
<dbReference type="InterPro" id="IPR003615">
    <property type="entry name" value="HNH_nuc"/>
</dbReference>
<dbReference type="eggNOG" id="COG1403">
    <property type="taxonomic scope" value="Bacteria"/>
</dbReference>
<evidence type="ECO:0000313" key="5">
    <source>
        <dbReference type="Proteomes" id="UP000028492"/>
    </source>
</evidence>
<evidence type="ECO:0000313" key="4">
    <source>
        <dbReference type="EMBL" id="AIG73590.1"/>
    </source>
</evidence>
<dbReference type="Proteomes" id="UP000028492">
    <property type="component" value="Chromosome"/>
</dbReference>
<feature type="domain" description="HNH nuclease" evidence="3">
    <location>
        <begin position="334"/>
        <end position="386"/>
    </location>
</feature>
<evidence type="ECO:0000259" key="3">
    <source>
        <dbReference type="SMART" id="SM00507"/>
    </source>
</evidence>
<organism evidence="4 5">
    <name type="scientific">Amycolatopsis japonica</name>
    <dbReference type="NCBI Taxonomy" id="208439"/>
    <lineage>
        <taxon>Bacteria</taxon>
        <taxon>Bacillati</taxon>
        <taxon>Actinomycetota</taxon>
        <taxon>Actinomycetes</taxon>
        <taxon>Pseudonocardiales</taxon>
        <taxon>Pseudonocardiaceae</taxon>
        <taxon>Amycolatopsis</taxon>
        <taxon>Amycolatopsis japonica group</taxon>
    </lineage>
</organism>
<sequence length="433" mass="46620">MPLSIARPGIVGGGSYVRGVDTHSAPVALLESLTDPEVLAAVNDAANMLDDKDSVALAQAASAGIARLEAVRFRALAQLNRHRDGARSVAQEVAFALSVTDNHAGAMVAAADALTTRLPRTLNLMDEGKLAGFSAMKVATATAWLSDEDARAVDAVLEDRIGDKNPDQVRKAANHAANTIDPEGAGKRAERHREGRRLTLRQGETGVASIEVEDGPVEKVAAAYQRIDREARALRTGGETRTLDQLRADVALDLLLGGQGGTSERSEVFLYMDLFTYLGLNDDPAELAGHGTIPASLARHIAAGQNTVLRRIITDPLSGQVLDLGRDRYRPTAGLAEFVRVRDRECRRPGCHRPAQACDIDHSVPWQHGGHTTDTDLIDLCRRDHRLKDEPGWTYHLSTDGTLTITTPTGQRYDSTPPPLHGPRPAADEPPPF</sequence>
<dbReference type="SMART" id="SM00507">
    <property type="entry name" value="HNHc"/>
    <property type="match status" value="1"/>
</dbReference>